<evidence type="ECO:0000256" key="2">
    <source>
        <dbReference type="ARBA" id="ARBA00012438"/>
    </source>
</evidence>
<name>A0ABW3MDJ7_9PSEU</name>
<dbReference type="PANTHER" id="PTHR45436:SF5">
    <property type="entry name" value="SENSOR HISTIDINE KINASE TRCS"/>
    <property type="match status" value="1"/>
</dbReference>
<keyword evidence="3" id="KW-0597">Phosphoprotein</keyword>
<dbReference type="Proteomes" id="UP001597045">
    <property type="component" value="Unassembled WGS sequence"/>
</dbReference>
<dbReference type="InterPro" id="IPR050428">
    <property type="entry name" value="TCS_sensor_his_kinase"/>
</dbReference>
<dbReference type="CDD" id="cd00075">
    <property type="entry name" value="HATPase"/>
    <property type="match status" value="1"/>
</dbReference>
<keyword evidence="7" id="KW-0472">Membrane</keyword>
<feature type="domain" description="Histidine kinase" evidence="9">
    <location>
        <begin position="61"/>
        <end position="171"/>
    </location>
</feature>
<dbReference type="SUPFAM" id="SSF55874">
    <property type="entry name" value="ATPase domain of HSP90 chaperone/DNA topoisomerase II/histidine kinase"/>
    <property type="match status" value="1"/>
</dbReference>
<dbReference type="InterPro" id="IPR036890">
    <property type="entry name" value="HATPase_C_sf"/>
</dbReference>
<protein>
    <recommendedName>
        <fullName evidence="2">histidine kinase</fullName>
        <ecNumber evidence="2">2.7.13.3</ecNumber>
    </recommendedName>
</protein>
<dbReference type="SMART" id="SM00387">
    <property type="entry name" value="HATPase_c"/>
    <property type="match status" value="1"/>
</dbReference>
<keyword evidence="6 10" id="KW-0418">Kinase</keyword>
<keyword evidence="7" id="KW-1133">Transmembrane helix</keyword>
<evidence type="ECO:0000259" key="9">
    <source>
        <dbReference type="PROSITE" id="PS50109"/>
    </source>
</evidence>
<evidence type="ECO:0000256" key="4">
    <source>
        <dbReference type="ARBA" id="ARBA00022679"/>
    </source>
</evidence>
<dbReference type="PROSITE" id="PS50109">
    <property type="entry name" value="HIS_KIN"/>
    <property type="match status" value="1"/>
</dbReference>
<gene>
    <name evidence="10" type="ORF">ACFQ1S_20700</name>
</gene>
<dbReference type="GO" id="GO:0016301">
    <property type="term" value="F:kinase activity"/>
    <property type="evidence" value="ECO:0007669"/>
    <property type="project" value="UniProtKB-KW"/>
</dbReference>
<keyword evidence="11" id="KW-1185">Reference proteome</keyword>
<feature type="non-terminal residue" evidence="10">
    <location>
        <position position="1"/>
    </location>
</feature>
<comment type="catalytic activity">
    <reaction evidence="1">
        <text>ATP + protein L-histidine = ADP + protein N-phospho-L-histidine.</text>
        <dbReference type="EC" id="2.7.13.3"/>
    </reaction>
</comment>
<evidence type="ECO:0000313" key="10">
    <source>
        <dbReference type="EMBL" id="MFD1047780.1"/>
    </source>
</evidence>
<accession>A0ABW3MDJ7</accession>
<comment type="caution">
    <text evidence="10">The sequence shown here is derived from an EMBL/GenBank/DDBJ whole genome shotgun (WGS) entry which is preliminary data.</text>
</comment>
<keyword evidence="4" id="KW-0808">Transferase</keyword>
<dbReference type="PANTHER" id="PTHR45436">
    <property type="entry name" value="SENSOR HISTIDINE KINASE YKOH"/>
    <property type="match status" value="1"/>
</dbReference>
<sequence length="191" mass="20731">RIYLTSGVGLRPGRPEEHTTTDLPPNARHNVRNVMALARAPAWRHNLNLWLWRRIMPRLAERLVANLIDNALRHNVADGTVEIGTGVVDGSPELSVGNTGPEVPAGDIEELLQPFRRRTSDRSGKKDKDTDGFGLGLSIVQAIVRAHDAALDVQPRPGGGLTIRVVFGVLVRGAETEKTTAVSGRHVNPQG</sequence>
<feature type="region of interest" description="Disordered" evidence="8">
    <location>
        <begin position="1"/>
        <end position="21"/>
    </location>
</feature>
<reference evidence="11" key="1">
    <citation type="journal article" date="2019" name="Int. J. Syst. Evol. Microbiol.">
        <title>The Global Catalogue of Microorganisms (GCM) 10K type strain sequencing project: providing services to taxonomists for standard genome sequencing and annotation.</title>
        <authorList>
            <consortium name="The Broad Institute Genomics Platform"/>
            <consortium name="The Broad Institute Genome Sequencing Center for Infectious Disease"/>
            <person name="Wu L."/>
            <person name="Ma J."/>
        </authorList>
    </citation>
    <scope>NUCLEOTIDE SEQUENCE [LARGE SCALE GENOMIC DNA]</scope>
    <source>
        <strain evidence="11">JCM 31486</strain>
    </source>
</reference>
<keyword evidence="5" id="KW-0812">Transmembrane</keyword>
<dbReference type="EC" id="2.7.13.3" evidence="2"/>
<dbReference type="Pfam" id="PF02518">
    <property type="entry name" value="HATPase_c"/>
    <property type="match status" value="1"/>
</dbReference>
<evidence type="ECO:0000256" key="8">
    <source>
        <dbReference type="SAM" id="MobiDB-lite"/>
    </source>
</evidence>
<evidence type="ECO:0000256" key="3">
    <source>
        <dbReference type="ARBA" id="ARBA00022553"/>
    </source>
</evidence>
<evidence type="ECO:0000256" key="5">
    <source>
        <dbReference type="ARBA" id="ARBA00022692"/>
    </source>
</evidence>
<evidence type="ECO:0000256" key="7">
    <source>
        <dbReference type="ARBA" id="ARBA00022989"/>
    </source>
</evidence>
<dbReference type="Gene3D" id="3.30.565.10">
    <property type="entry name" value="Histidine kinase-like ATPase, C-terminal domain"/>
    <property type="match status" value="1"/>
</dbReference>
<evidence type="ECO:0000313" key="11">
    <source>
        <dbReference type="Proteomes" id="UP001597045"/>
    </source>
</evidence>
<evidence type="ECO:0000256" key="6">
    <source>
        <dbReference type="ARBA" id="ARBA00022777"/>
    </source>
</evidence>
<proteinExistence type="predicted"/>
<dbReference type="EMBL" id="JBHTIS010001247">
    <property type="protein sequence ID" value="MFD1047780.1"/>
    <property type="molecule type" value="Genomic_DNA"/>
</dbReference>
<dbReference type="InterPro" id="IPR003594">
    <property type="entry name" value="HATPase_dom"/>
</dbReference>
<organism evidence="10 11">
    <name type="scientific">Kibdelosporangium lantanae</name>
    <dbReference type="NCBI Taxonomy" id="1497396"/>
    <lineage>
        <taxon>Bacteria</taxon>
        <taxon>Bacillati</taxon>
        <taxon>Actinomycetota</taxon>
        <taxon>Actinomycetes</taxon>
        <taxon>Pseudonocardiales</taxon>
        <taxon>Pseudonocardiaceae</taxon>
        <taxon>Kibdelosporangium</taxon>
    </lineage>
</organism>
<evidence type="ECO:0000256" key="1">
    <source>
        <dbReference type="ARBA" id="ARBA00000085"/>
    </source>
</evidence>
<dbReference type="InterPro" id="IPR005467">
    <property type="entry name" value="His_kinase_dom"/>
</dbReference>